<gene>
    <name evidence="1" type="ORF">SPELUC_LOCUS17756</name>
</gene>
<proteinExistence type="predicted"/>
<reference evidence="1" key="1">
    <citation type="submission" date="2021-06" db="EMBL/GenBank/DDBJ databases">
        <authorList>
            <person name="Kallberg Y."/>
            <person name="Tangrot J."/>
            <person name="Rosling A."/>
        </authorList>
    </citation>
    <scope>NUCLEOTIDE SEQUENCE</scope>
    <source>
        <strain evidence="1">28 12/20/2015</strain>
    </source>
</reference>
<dbReference type="EMBL" id="CAJVPW010075796">
    <property type="protein sequence ID" value="CAG8797402.1"/>
    <property type="molecule type" value="Genomic_DNA"/>
</dbReference>
<sequence length="89" mass="10551">NDLQNQVNDLNQQLTLADNAIGTLHQELNQKDGEISRLEDRVKEVETELDNRPRISLDEPARQELENIQRELDREKGWWNKWKSDNITE</sequence>
<evidence type="ECO:0000313" key="1">
    <source>
        <dbReference type="EMBL" id="CAG8797402.1"/>
    </source>
</evidence>
<organism evidence="1 2">
    <name type="scientific">Cetraspora pellucida</name>
    <dbReference type="NCBI Taxonomy" id="1433469"/>
    <lineage>
        <taxon>Eukaryota</taxon>
        <taxon>Fungi</taxon>
        <taxon>Fungi incertae sedis</taxon>
        <taxon>Mucoromycota</taxon>
        <taxon>Glomeromycotina</taxon>
        <taxon>Glomeromycetes</taxon>
        <taxon>Diversisporales</taxon>
        <taxon>Gigasporaceae</taxon>
        <taxon>Cetraspora</taxon>
    </lineage>
</organism>
<protein>
    <submittedName>
        <fullName evidence="1">6105_t:CDS:1</fullName>
    </submittedName>
</protein>
<accession>A0ACA9RLD2</accession>
<name>A0ACA9RLD2_9GLOM</name>
<keyword evidence="2" id="KW-1185">Reference proteome</keyword>
<evidence type="ECO:0000313" key="2">
    <source>
        <dbReference type="Proteomes" id="UP000789366"/>
    </source>
</evidence>
<comment type="caution">
    <text evidence="1">The sequence shown here is derived from an EMBL/GenBank/DDBJ whole genome shotgun (WGS) entry which is preliminary data.</text>
</comment>
<feature type="non-terminal residue" evidence="1">
    <location>
        <position position="1"/>
    </location>
</feature>
<dbReference type="Proteomes" id="UP000789366">
    <property type="component" value="Unassembled WGS sequence"/>
</dbReference>